<organism evidence="3 5">
    <name type="scientific">Rotaria magnacalcarata</name>
    <dbReference type="NCBI Taxonomy" id="392030"/>
    <lineage>
        <taxon>Eukaryota</taxon>
        <taxon>Metazoa</taxon>
        <taxon>Spiralia</taxon>
        <taxon>Gnathifera</taxon>
        <taxon>Rotifera</taxon>
        <taxon>Eurotatoria</taxon>
        <taxon>Bdelloidea</taxon>
        <taxon>Philodinida</taxon>
        <taxon>Philodinidae</taxon>
        <taxon>Rotaria</taxon>
    </lineage>
</organism>
<dbReference type="InterPro" id="IPR002656">
    <property type="entry name" value="Acyl_transf_3_dom"/>
</dbReference>
<dbReference type="PANTHER" id="PTHR11161">
    <property type="entry name" value="O-ACYLTRANSFERASE"/>
    <property type="match status" value="1"/>
</dbReference>
<protein>
    <recommendedName>
        <fullName evidence="2">Acyltransferase 3 domain-containing protein</fullName>
    </recommendedName>
</protein>
<dbReference type="EMBL" id="CAJNOW010009225">
    <property type="protein sequence ID" value="CAF1557224.1"/>
    <property type="molecule type" value="Genomic_DNA"/>
</dbReference>
<dbReference type="InterPro" id="IPR052728">
    <property type="entry name" value="O2_lipid_transport_reg"/>
</dbReference>
<feature type="transmembrane region" description="Helical" evidence="1">
    <location>
        <begin position="152"/>
        <end position="174"/>
    </location>
</feature>
<dbReference type="Proteomes" id="UP000681720">
    <property type="component" value="Unassembled WGS sequence"/>
</dbReference>
<feature type="transmembrane region" description="Helical" evidence="1">
    <location>
        <begin position="21"/>
        <end position="44"/>
    </location>
</feature>
<gene>
    <name evidence="4" type="ORF">GIL414_LOCUS40835</name>
    <name evidence="3" type="ORF">KQP761_LOCUS18085</name>
</gene>
<accession>A0A815XGV2</accession>
<dbReference type="Proteomes" id="UP000663834">
    <property type="component" value="Unassembled WGS sequence"/>
</dbReference>
<dbReference type="EMBL" id="CAJOBJ010114148">
    <property type="protein sequence ID" value="CAF4645783.1"/>
    <property type="molecule type" value="Genomic_DNA"/>
</dbReference>
<evidence type="ECO:0000256" key="1">
    <source>
        <dbReference type="SAM" id="Phobius"/>
    </source>
</evidence>
<dbReference type="AlphaFoldDB" id="A0A815XGV2"/>
<feature type="transmembrane region" description="Helical" evidence="1">
    <location>
        <begin position="257"/>
        <end position="279"/>
    </location>
</feature>
<reference evidence="3" key="1">
    <citation type="submission" date="2021-02" db="EMBL/GenBank/DDBJ databases">
        <authorList>
            <person name="Nowell W R."/>
        </authorList>
    </citation>
    <scope>NUCLEOTIDE SEQUENCE</scope>
</reference>
<feature type="transmembrane region" description="Helical" evidence="1">
    <location>
        <begin position="405"/>
        <end position="428"/>
    </location>
</feature>
<dbReference type="OrthoDB" id="118951at2759"/>
<keyword evidence="1" id="KW-0812">Transmembrane</keyword>
<feature type="transmembrane region" description="Helical" evidence="1">
    <location>
        <begin position="105"/>
        <end position="124"/>
    </location>
</feature>
<keyword evidence="1" id="KW-1133">Transmembrane helix</keyword>
<evidence type="ECO:0000259" key="2">
    <source>
        <dbReference type="Pfam" id="PF01757"/>
    </source>
</evidence>
<evidence type="ECO:0000313" key="5">
    <source>
        <dbReference type="Proteomes" id="UP000663834"/>
    </source>
</evidence>
<sequence>MWQLKNDFYSLFQKSKLAPIDGLRSISCLTIIAVHMITLLNLFITPYPTHEWMIYMKTYSFRLLSLLGLTLETFFVLSGFLLTLKCIEQNYFLTWKGYLFYIFRRACRFWPGILLITIVMLVLGEPKGNWMSFWLFYQNQIDLKYWSPGYAALWSVSLDMQIHIILPIVLYIILSSTSNYRRTYSVLYILVILSIIYSLVVFNPQTMNLTTLHYRYNTLALFTPQRILDWIASKYNVTLGFEQAIEPSPMKPYMETFYLPVIGRYSSFVIGSILAFNFMNAKNSCVTSYGKMKKYLYLTLTSLLIFMLTQIVEPDEVNDVILTISLSIIRQLFATSQAFILFCALCPSTHPYHSSLIRSFLSLRLWTPIAKLSYLVYILHFRIGLELIMSNSNLFNPKQTSIDCLTLICLLLVLIICLVLAVVWYIFVEKPFERLIDKILPKNEKTHTK</sequence>
<dbReference type="Pfam" id="PF01757">
    <property type="entry name" value="Acyl_transf_3"/>
    <property type="match status" value="1"/>
</dbReference>
<keyword evidence="1" id="KW-0472">Membrane</keyword>
<dbReference type="PANTHER" id="PTHR11161:SF12">
    <property type="entry name" value="ACYLTRANSFERASE 3 DOMAIN-CONTAINING PROTEIN-RELATED"/>
    <property type="match status" value="1"/>
</dbReference>
<evidence type="ECO:0000313" key="4">
    <source>
        <dbReference type="EMBL" id="CAF4645783.1"/>
    </source>
</evidence>
<feature type="transmembrane region" description="Helical" evidence="1">
    <location>
        <begin position="324"/>
        <end position="345"/>
    </location>
</feature>
<proteinExistence type="predicted"/>
<feature type="transmembrane region" description="Helical" evidence="1">
    <location>
        <begin position="295"/>
        <end position="312"/>
    </location>
</feature>
<feature type="domain" description="Acyltransferase 3" evidence="2">
    <location>
        <begin position="20"/>
        <end position="422"/>
    </location>
</feature>
<feature type="transmembrane region" description="Helical" evidence="1">
    <location>
        <begin position="64"/>
        <end position="84"/>
    </location>
</feature>
<feature type="transmembrane region" description="Helical" evidence="1">
    <location>
        <begin position="186"/>
        <end position="202"/>
    </location>
</feature>
<dbReference type="GO" id="GO:0016747">
    <property type="term" value="F:acyltransferase activity, transferring groups other than amino-acyl groups"/>
    <property type="evidence" value="ECO:0007669"/>
    <property type="project" value="InterPro"/>
</dbReference>
<name>A0A815XGV2_9BILA</name>
<feature type="transmembrane region" description="Helical" evidence="1">
    <location>
        <begin position="365"/>
        <end position="385"/>
    </location>
</feature>
<comment type="caution">
    <text evidence="3">The sequence shown here is derived from an EMBL/GenBank/DDBJ whole genome shotgun (WGS) entry which is preliminary data.</text>
</comment>
<evidence type="ECO:0000313" key="3">
    <source>
        <dbReference type="EMBL" id="CAF1557224.1"/>
    </source>
</evidence>